<dbReference type="InterPro" id="IPR016039">
    <property type="entry name" value="Thiolase-like"/>
</dbReference>
<reference evidence="3" key="1">
    <citation type="journal article" date="2019" name="Int. J. Syst. Evol. Microbiol.">
        <title>The Global Catalogue of Microorganisms (GCM) 10K type strain sequencing project: providing services to taxonomists for standard genome sequencing and annotation.</title>
        <authorList>
            <consortium name="The Broad Institute Genomics Platform"/>
            <consortium name="The Broad Institute Genome Sequencing Center for Infectious Disease"/>
            <person name="Wu L."/>
            <person name="Ma J."/>
        </authorList>
    </citation>
    <scope>NUCLEOTIDE SEQUENCE [LARGE SCALE GENOMIC DNA]</scope>
    <source>
        <strain evidence="3">CCUG 60214</strain>
    </source>
</reference>
<dbReference type="Proteomes" id="UP001597168">
    <property type="component" value="Unassembled WGS sequence"/>
</dbReference>
<dbReference type="Gene3D" id="3.40.47.10">
    <property type="match status" value="2"/>
</dbReference>
<sequence length="529" mass="56710">MADPLGLTDIQVRLFRRFHGLDQVRFDPDRSPAELLRAAVEGLAELRGQEHRVRYVIHGRAMPVVVPYPHNPLHDVCRELGLGHALAFTVTQQSCASGLLAVELAGRLLARDPDDALALVLTGEKAFTRHARLIPGTSLFGEGASACLVSANGPRDRMLSFVCAQRGEFDGEFGDQEEEFQRQYRPSLAEVINRAVADAGLTLDDIRLVLPHNVNGAAAGGGGAARHPDRRGADAPGRVADRRRAGHVHRRPQPALVMRLVRAGRRAFTGNADVLADDDHRAQVTDYFADLVRPFDAGPVTDLSGQSYGEMAKALVSDVVPPTEPVDLLVLAFSIHDVWPGRATATYLSHVCPGTPMSFAVCDQGSASPFTGLRLIGDYGVRRALLVVVEQAALPYESAAATPLAHRGVAMLYEGGAGARATEVLQYPDVGPDTVAELARRGVAELSAGHPGARVALSDSLAAVWPDHPDHTRAPAGQPATGVWWDLAGAQEDTVLAGDYDPELRYLCLARVAADQSSVDWSAASVRRR</sequence>
<gene>
    <name evidence="2" type="ORF">ACFQ3T_00175</name>
</gene>
<dbReference type="RefSeq" id="WP_380718343.1">
    <property type="nucleotide sequence ID" value="NZ_JBHTLK010000001.1"/>
</dbReference>
<evidence type="ECO:0008006" key="4">
    <source>
        <dbReference type="Google" id="ProtNLM"/>
    </source>
</evidence>
<dbReference type="EMBL" id="JBHTLK010000001">
    <property type="protein sequence ID" value="MFD1145533.1"/>
    <property type="molecule type" value="Genomic_DNA"/>
</dbReference>
<accession>A0ABW3QLU9</accession>
<evidence type="ECO:0000313" key="2">
    <source>
        <dbReference type="EMBL" id="MFD1145533.1"/>
    </source>
</evidence>
<proteinExistence type="predicted"/>
<dbReference type="SUPFAM" id="SSF53901">
    <property type="entry name" value="Thiolase-like"/>
    <property type="match status" value="1"/>
</dbReference>
<evidence type="ECO:0000313" key="3">
    <source>
        <dbReference type="Proteomes" id="UP001597168"/>
    </source>
</evidence>
<name>A0ABW3QLU9_9PSEU</name>
<evidence type="ECO:0000256" key="1">
    <source>
        <dbReference type="SAM" id="MobiDB-lite"/>
    </source>
</evidence>
<feature type="region of interest" description="Disordered" evidence="1">
    <location>
        <begin position="218"/>
        <end position="248"/>
    </location>
</feature>
<organism evidence="2 3">
    <name type="scientific">Saccharothrix hoggarensis</name>
    <dbReference type="NCBI Taxonomy" id="913853"/>
    <lineage>
        <taxon>Bacteria</taxon>
        <taxon>Bacillati</taxon>
        <taxon>Actinomycetota</taxon>
        <taxon>Actinomycetes</taxon>
        <taxon>Pseudonocardiales</taxon>
        <taxon>Pseudonocardiaceae</taxon>
        <taxon>Saccharothrix</taxon>
    </lineage>
</organism>
<comment type="caution">
    <text evidence="2">The sequence shown here is derived from an EMBL/GenBank/DDBJ whole genome shotgun (WGS) entry which is preliminary data.</text>
</comment>
<feature type="compositionally biased region" description="Basic and acidic residues" evidence="1">
    <location>
        <begin position="226"/>
        <end position="243"/>
    </location>
</feature>
<keyword evidence="3" id="KW-1185">Reference proteome</keyword>
<protein>
    <recommendedName>
        <fullName evidence="4">3-oxoacyl-[acyl-carrier-protein] synthase-3</fullName>
    </recommendedName>
</protein>